<evidence type="ECO:0000313" key="1">
    <source>
        <dbReference type="EMBL" id="MFD0887218.1"/>
    </source>
</evidence>
<keyword evidence="2" id="KW-1185">Reference proteome</keyword>
<organism evidence="1 2">
    <name type="scientific">Streptosporangium algeriense</name>
    <dbReference type="NCBI Taxonomy" id="1682748"/>
    <lineage>
        <taxon>Bacteria</taxon>
        <taxon>Bacillati</taxon>
        <taxon>Actinomycetota</taxon>
        <taxon>Actinomycetes</taxon>
        <taxon>Streptosporangiales</taxon>
        <taxon>Streptosporangiaceae</taxon>
        <taxon>Streptosporangium</taxon>
    </lineage>
</organism>
<reference evidence="2" key="1">
    <citation type="journal article" date="2019" name="Int. J. Syst. Evol. Microbiol.">
        <title>The Global Catalogue of Microorganisms (GCM) 10K type strain sequencing project: providing services to taxonomists for standard genome sequencing and annotation.</title>
        <authorList>
            <consortium name="The Broad Institute Genomics Platform"/>
            <consortium name="The Broad Institute Genome Sequencing Center for Infectious Disease"/>
            <person name="Wu L."/>
            <person name="Ma J."/>
        </authorList>
    </citation>
    <scope>NUCLEOTIDE SEQUENCE [LARGE SCALE GENOMIC DNA]</scope>
    <source>
        <strain evidence="2">CCUG 62974</strain>
    </source>
</reference>
<evidence type="ECO:0008006" key="3">
    <source>
        <dbReference type="Google" id="ProtNLM"/>
    </source>
</evidence>
<dbReference type="Proteomes" id="UP001597024">
    <property type="component" value="Unassembled WGS sequence"/>
</dbReference>
<gene>
    <name evidence="1" type="ORF">ACFQ08_21970</name>
</gene>
<sequence>MKRIIAVTALVMVTTAGLVVIGTGTGTAARALPKENGRTPVSRSQYETLLNQCSYAATARRRTSCRDTVRQDYRVGGEENPDLDCREYSGVAVCGRLRLSPSERACVRDSVAKGLTYRRAEVECYAFI</sequence>
<comment type="caution">
    <text evidence="1">The sequence shown here is derived from an EMBL/GenBank/DDBJ whole genome shotgun (WGS) entry which is preliminary data.</text>
</comment>
<proteinExistence type="predicted"/>
<name>A0ABW3DTQ9_9ACTN</name>
<accession>A0ABW3DTQ9</accession>
<protein>
    <recommendedName>
        <fullName evidence="3">Secreted protein</fullName>
    </recommendedName>
</protein>
<dbReference type="EMBL" id="JBHTHX010000853">
    <property type="protein sequence ID" value="MFD0887218.1"/>
    <property type="molecule type" value="Genomic_DNA"/>
</dbReference>
<evidence type="ECO:0000313" key="2">
    <source>
        <dbReference type="Proteomes" id="UP001597024"/>
    </source>
</evidence>